<feature type="transmembrane region" description="Helical" evidence="5">
    <location>
        <begin position="202"/>
        <end position="219"/>
    </location>
</feature>
<evidence type="ECO:0000313" key="8">
    <source>
        <dbReference type="Proteomes" id="UP001232148"/>
    </source>
</evidence>
<feature type="domain" description="Fatty acid hydroxylase" evidence="6">
    <location>
        <begin position="134"/>
        <end position="258"/>
    </location>
</feature>
<feature type="transmembrane region" description="Helical" evidence="5">
    <location>
        <begin position="316"/>
        <end position="333"/>
    </location>
</feature>
<dbReference type="EMBL" id="MU842967">
    <property type="protein sequence ID" value="KAK2024364.1"/>
    <property type="molecule type" value="Genomic_DNA"/>
</dbReference>
<evidence type="ECO:0000256" key="5">
    <source>
        <dbReference type="SAM" id="Phobius"/>
    </source>
</evidence>
<gene>
    <name evidence="7" type="ORF">LX32DRAFT_685898</name>
</gene>
<reference evidence="7" key="1">
    <citation type="submission" date="2021-06" db="EMBL/GenBank/DDBJ databases">
        <title>Comparative genomics, transcriptomics and evolutionary studies reveal genomic signatures of adaptation to plant cell wall in hemibiotrophic fungi.</title>
        <authorList>
            <consortium name="DOE Joint Genome Institute"/>
            <person name="Baroncelli R."/>
            <person name="Diaz J.F."/>
            <person name="Benocci T."/>
            <person name="Peng M."/>
            <person name="Battaglia E."/>
            <person name="Haridas S."/>
            <person name="Andreopoulos W."/>
            <person name="Labutti K."/>
            <person name="Pangilinan J."/>
            <person name="Floch G.L."/>
            <person name="Makela M.R."/>
            <person name="Henrissat B."/>
            <person name="Grigoriev I.V."/>
            <person name="Crouch J.A."/>
            <person name="De Vries R.P."/>
            <person name="Sukno S.A."/>
            <person name="Thon M.R."/>
        </authorList>
    </citation>
    <scope>NUCLEOTIDE SEQUENCE</scope>
    <source>
        <strain evidence="7">MAFF235873</strain>
    </source>
</reference>
<evidence type="ECO:0000256" key="1">
    <source>
        <dbReference type="ARBA" id="ARBA00004370"/>
    </source>
</evidence>
<evidence type="ECO:0000259" key="6">
    <source>
        <dbReference type="Pfam" id="PF04116"/>
    </source>
</evidence>
<feature type="transmembrane region" description="Helical" evidence="5">
    <location>
        <begin position="54"/>
        <end position="74"/>
    </location>
</feature>
<keyword evidence="8" id="KW-1185">Reference proteome</keyword>
<dbReference type="PANTHER" id="PTHR11863">
    <property type="entry name" value="STEROL DESATURASE"/>
    <property type="match status" value="1"/>
</dbReference>
<proteinExistence type="predicted"/>
<dbReference type="GO" id="GO:0005506">
    <property type="term" value="F:iron ion binding"/>
    <property type="evidence" value="ECO:0007669"/>
    <property type="project" value="InterPro"/>
</dbReference>
<keyword evidence="3 5" id="KW-1133">Transmembrane helix</keyword>
<dbReference type="AlphaFoldDB" id="A0AAD9HAF9"/>
<evidence type="ECO:0000256" key="3">
    <source>
        <dbReference type="ARBA" id="ARBA00022989"/>
    </source>
</evidence>
<dbReference type="GO" id="GO:0016491">
    <property type="term" value="F:oxidoreductase activity"/>
    <property type="evidence" value="ECO:0007669"/>
    <property type="project" value="InterPro"/>
</dbReference>
<keyword evidence="4 5" id="KW-0472">Membrane</keyword>
<evidence type="ECO:0000256" key="2">
    <source>
        <dbReference type="ARBA" id="ARBA00022692"/>
    </source>
</evidence>
<sequence length="338" mass="39640">MDVALEVFDTFIGDKLFAAILPLHAAAYNFTDHTANATILSLSPWKYKPSTRRLLNYLVFATLSYIFIFDKEIFKHPKFLKRQIRLEIKQANKAMPVMAICTTFTFLSEVRGFCKLYDATEDGPGRRYGWAQFPFFILFTDIFIYWLRLWLHLPLVYRHPHKPHHKWIMPSPYANRAFYPLDGFAKSLPYHVYPIFTPLNKLAYAVLFVFINFWTILIHDGEYITDNPIINGSGHTAHHLHFNCNYGQFTTLWDRLGGSYREPDLAWFNKENKMSRKTWESNMKETEEIQREVEGADGRQYVVAETKKKNRSRSRLLPPLVVLSGSIWLTTFFNDNGD</sequence>
<dbReference type="GO" id="GO:0008610">
    <property type="term" value="P:lipid biosynthetic process"/>
    <property type="evidence" value="ECO:0007669"/>
    <property type="project" value="InterPro"/>
</dbReference>
<dbReference type="InterPro" id="IPR050307">
    <property type="entry name" value="Sterol_Desaturase_Related"/>
</dbReference>
<dbReference type="GO" id="GO:0016020">
    <property type="term" value="C:membrane"/>
    <property type="evidence" value="ECO:0007669"/>
    <property type="project" value="UniProtKB-SubCell"/>
</dbReference>
<name>A0AAD9HAF9_9PEZI</name>
<comment type="caution">
    <text evidence="7">The sequence shown here is derived from an EMBL/GenBank/DDBJ whole genome shotgun (WGS) entry which is preliminary data.</text>
</comment>
<evidence type="ECO:0000313" key="7">
    <source>
        <dbReference type="EMBL" id="KAK2024364.1"/>
    </source>
</evidence>
<feature type="transmembrane region" description="Helical" evidence="5">
    <location>
        <begin position="133"/>
        <end position="157"/>
    </location>
</feature>
<accession>A0AAD9HAF9</accession>
<comment type="subcellular location">
    <subcellularLocation>
        <location evidence="1">Membrane</location>
    </subcellularLocation>
</comment>
<dbReference type="InterPro" id="IPR006694">
    <property type="entry name" value="Fatty_acid_hydroxylase"/>
</dbReference>
<dbReference type="Pfam" id="PF04116">
    <property type="entry name" value="FA_hydroxylase"/>
    <property type="match status" value="1"/>
</dbReference>
<evidence type="ECO:0000256" key="4">
    <source>
        <dbReference type="ARBA" id="ARBA00023136"/>
    </source>
</evidence>
<keyword evidence="2 5" id="KW-0812">Transmembrane</keyword>
<protein>
    <submittedName>
        <fullName evidence="7">Fatty acid hydroxylase superfamily protein</fullName>
    </submittedName>
</protein>
<organism evidence="7 8">
    <name type="scientific">Colletotrichum zoysiae</name>
    <dbReference type="NCBI Taxonomy" id="1216348"/>
    <lineage>
        <taxon>Eukaryota</taxon>
        <taxon>Fungi</taxon>
        <taxon>Dikarya</taxon>
        <taxon>Ascomycota</taxon>
        <taxon>Pezizomycotina</taxon>
        <taxon>Sordariomycetes</taxon>
        <taxon>Hypocreomycetidae</taxon>
        <taxon>Glomerellales</taxon>
        <taxon>Glomerellaceae</taxon>
        <taxon>Colletotrichum</taxon>
        <taxon>Colletotrichum graminicola species complex</taxon>
    </lineage>
</organism>
<dbReference type="Proteomes" id="UP001232148">
    <property type="component" value="Unassembled WGS sequence"/>
</dbReference>